<accession>B7FFJ2</accession>
<evidence type="ECO:0008006" key="3">
    <source>
        <dbReference type="Google" id="ProtNLM"/>
    </source>
</evidence>
<proteinExistence type="evidence at transcript level"/>
<organism evidence="2">
    <name type="scientific">Medicago truncatula</name>
    <name type="common">Barrel medic</name>
    <name type="synonym">Medicago tribuloides</name>
    <dbReference type="NCBI Taxonomy" id="3880"/>
    <lineage>
        <taxon>Eukaryota</taxon>
        <taxon>Viridiplantae</taxon>
        <taxon>Streptophyta</taxon>
        <taxon>Embryophyta</taxon>
        <taxon>Tracheophyta</taxon>
        <taxon>Spermatophyta</taxon>
        <taxon>Magnoliopsida</taxon>
        <taxon>eudicotyledons</taxon>
        <taxon>Gunneridae</taxon>
        <taxon>Pentapetalae</taxon>
        <taxon>rosids</taxon>
        <taxon>fabids</taxon>
        <taxon>Fabales</taxon>
        <taxon>Fabaceae</taxon>
        <taxon>Papilionoideae</taxon>
        <taxon>50 kb inversion clade</taxon>
        <taxon>NPAAA clade</taxon>
        <taxon>Hologalegina</taxon>
        <taxon>IRL clade</taxon>
        <taxon>Trifolieae</taxon>
        <taxon>Medicago</taxon>
    </lineage>
</organism>
<evidence type="ECO:0000256" key="1">
    <source>
        <dbReference type="SAM" id="Phobius"/>
    </source>
</evidence>
<keyword evidence="1" id="KW-0812">Transmembrane</keyword>
<sequence length="67" mass="7805">MLKELILVMLGTFWWIKQVVLATMLMVIMEGSICCLLLLTLKPRFVLRWYEETKQKSVNVTSLRGST</sequence>
<feature type="transmembrane region" description="Helical" evidence="1">
    <location>
        <begin position="20"/>
        <end position="41"/>
    </location>
</feature>
<evidence type="ECO:0000313" key="2">
    <source>
        <dbReference type="EMBL" id="ACJ83403.1"/>
    </source>
</evidence>
<dbReference type="EMBL" id="BT050734">
    <property type="protein sequence ID" value="ACJ83403.1"/>
    <property type="molecule type" value="mRNA"/>
</dbReference>
<protein>
    <recommendedName>
        <fullName evidence="3">Transmembrane protein</fullName>
    </recommendedName>
</protein>
<keyword evidence="1" id="KW-1133">Transmembrane helix</keyword>
<reference evidence="2" key="1">
    <citation type="submission" date="2008-12" db="EMBL/GenBank/DDBJ databases">
        <title>Medicago truncatula full length cdna cloning project.</title>
        <authorList>
            <person name="Moskal W."/>
            <person name="Chan A."/>
            <person name="Cheung F."/>
            <person name="Xiao Y."/>
            <person name="Town C.D."/>
        </authorList>
    </citation>
    <scope>NUCLEOTIDE SEQUENCE</scope>
</reference>
<name>B7FFJ2_MEDTR</name>
<dbReference type="AlphaFoldDB" id="B7FFJ2"/>
<keyword evidence="1" id="KW-0472">Membrane</keyword>